<evidence type="ECO:0000313" key="3">
    <source>
        <dbReference type="EMBL" id="PAQ06712.1"/>
    </source>
</evidence>
<reference evidence="3 4" key="1">
    <citation type="submission" date="2017-08" db="EMBL/GenBank/DDBJ databases">
        <title>Mesorhizobium wenxinae sp. nov., a novel rhizobial species isolated from root nodules of chickpea (Cicer arietinum L.).</title>
        <authorList>
            <person name="Zhang J."/>
        </authorList>
    </citation>
    <scope>NUCLEOTIDE SEQUENCE [LARGE SCALE GENOMIC DNA]</scope>
    <source>
        <strain evidence="3 4">SDW018</strain>
    </source>
</reference>
<dbReference type="AlphaFoldDB" id="A0A271LF19"/>
<dbReference type="RefSeq" id="WP_095494945.1">
    <property type="nucleotide sequence ID" value="NZ_NPKJ01000064.1"/>
</dbReference>
<gene>
    <name evidence="3" type="ORF">CIT26_24320</name>
</gene>
<dbReference type="PANTHER" id="PTHR43086">
    <property type="entry name" value="VERY-LONG-CHAIN 3-OXOOACYL-COA REDUCTASE"/>
    <property type="match status" value="1"/>
</dbReference>
<protein>
    <submittedName>
        <fullName evidence="3">Uncharacterized protein</fullName>
    </submittedName>
</protein>
<sequence length="53" mass="5409">MVTGASAGVGRAVALRLAREGAKVALIARDKPALSQLTVEIVSNYLAQKTADG</sequence>
<dbReference type="Proteomes" id="UP000216442">
    <property type="component" value="Unassembled WGS sequence"/>
</dbReference>
<evidence type="ECO:0000256" key="2">
    <source>
        <dbReference type="ARBA" id="ARBA00023002"/>
    </source>
</evidence>
<dbReference type="InterPro" id="IPR002347">
    <property type="entry name" value="SDR_fam"/>
</dbReference>
<dbReference type="InterPro" id="IPR036291">
    <property type="entry name" value="NAD(P)-bd_dom_sf"/>
</dbReference>
<evidence type="ECO:0000313" key="4">
    <source>
        <dbReference type="Proteomes" id="UP000216442"/>
    </source>
</evidence>
<name>A0A271LF19_9HYPH</name>
<comment type="similarity">
    <text evidence="1">Belongs to the short-chain dehydrogenases/reductases (SDR) family.</text>
</comment>
<dbReference type="SUPFAM" id="SSF51735">
    <property type="entry name" value="NAD(P)-binding Rossmann-fold domains"/>
    <property type="match status" value="1"/>
</dbReference>
<organism evidence="3 4">
    <name type="scientific">Mesorhizobium temperatum</name>
    <dbReference type="NCBI Taxonomy" id="241416"/>
    <lineage>
        <taxon>Bacteria</taxon>
        <taxon>Pseudomonadati</taxon>
        <taxon>Pseudomonadota</taxon>
        <taxon>Alphaproteobacteria</taxon>
        <taxon>Hyphomicrobiales</taxon>
        <taxon>Phyllobacteriaceae</taxon>
        <taxon>Mesorhizobium</taxon>
    </lineage>
</organism>
<proteinExistence type="inferred from homology"/>
<dbReference type="EMBL" id="NPKJ01000064">
    <property type="protein sequence ID" value="PAQ06712.1"/>
    <property type="molecule type" value="Genomic_DNA"/>
</dbReference>
<keyword evidence="4" id="KW-1185">Reference proteome</keyword>
<keyword evidence="2" id="KW-0560">Oxidoreductase</keyword>
<dbReference type="GO" id="GO:0016491">
    <property type="term" value="F:oxidoreductase activity"/>
    <property type="evidence" value="ECO:0007669"/>
    <property type="project" value="UniProtKB-KW"/>
</dbReference>
<dbReference type="PANTHER" id="PTHR43086:SF3">
    <property type="entry name" value="NADP-DEPENDENT 3-HYDROXY ACID DEHYDROGENASE YDFG"/>
    <property type="match status" value="1"/>
</dbReference>
<accession>A0A271LF19</accession>
<dbReference type="OrthoDB" id="335726at2"/>
<evidence type="ECO:0000256" key="1">
    <source>
        <dbReference type="ARBA" id="ARBA00006484"/>
    </source>
</evidence>
<dbReference type="GO" id="GO:0030497">
    <property type="term" value="P:fatty acid elongation"/>
    <property type="evidence" value="ECO:0007669"/>
    <property type="project" value="TreeGrafter"/>
</dbReference>
<dbReference type="Gene3D" id="3.40.50.720">
    <property type="entry name" value="NAD(P)-binding Rossmann-like Domain"/>
    <property type="match status" value="1"/>
</dbReference>
<dbReference type="Pfam" id="PF00106">
    <property type="entry name" value="adh_short"/>
    <property type="match status" value="1"/>
</dbReference>
<comment type="caution">
    <text evidence="3">The sequence shown here is derived from an EMBL/GenBank/DDBJ whole genome shotgun (WGS) entry which is preliminary data.</text>
</comment>